<feature type="non-terminal residue" evidence="1">
    <location>
        <position position="101"/>
    </location>
</feature>
<feature type="non-terminal residue" evidence="1">
    <location>
        <position position="1"/>
    </location>
</feature>
<organism evidence="1">
    <name type="scientific">Nothobranchius rachovii</name>
    <name type="common">bluefin notho</name>
    <dbReference type="NCBI Taxonomy" id="451742"/>
    <lineage>
        <taxon>Eukaryota</taxon>
        <taxon>Metazoa</taxon>
        <taxon>Chordata</taxon>
        <taxon>Craniata</taxon>
        <taxon>Vertebrata</taxon>
        <taxon>Euteleostomi</taxon>
        <taxon>Actinopterygii</taxon>
        <taxon>Neopterygii</taxon>
        <taxon>Teleostei</taxon>
        <taxon>Neoteleostei</taxon>
        <taxon>Acanthomorphata</taxon>
        <taxon>Ovalentaria</taxon>
        <taxon>Atherinomorphae</taxon>
        <taxon>Cyprinodontiformes</taxon>
        <taxon>Nothobranchiidae</taxon>
        <taxon>Nothobranchius</taxon>
    </lineage>
</organism>
<accession>A0A1A8P6Q5</accession>
<proteinExistence type="predicted"/>
<reference evidence="1" key="2">
    <citation type="submission" date="2016-06" db="EMBL/GenBank/DDBJ databases">
        <title>The genome of a short-lived fish provides insights into sex chromosome evolution and the genetic control of aging.</title>
        <authorList>
            <person name="Reichwald K."/>
            <person name="Felder M."/>
            <person name="Petzold A."/>
            <person name="Koch P."/>
            <person name="Groth M."/>
            <person name="Platzer M."/>
        </authorList>
    </citation>
    <scope>NUCLEOTIDE SEQUENCE</scope>
    <source>
        <tissue evidence="1">Brain</tissue>
    </source>
</reference>
<gene>
    <name evidence="1" type="primary">Nfu_g_1_024555</name>
</gene>
<protein>
    <submittedName>
        <fullName evidence="1">Lysyl oxidase</fullName>
    </submittedName>
</protein>
<dbReference type="AlphaFoldDB" id="A0A1A8P6Q5"/>
<name>A0A1A8P6Q5_9TELE</name>
<reference evidence="1" key="1">
    <citation type="submission" date="2016-05" db="EMBL/GenBank/DDBJ databases">
        <authorList>
            <person name="Lavstsen T."/>
            <person name="Jespersen J.S."/>
        </authorList>
    </citation>
    <scope>NUCLEOTIDE SEQUENCE</scope>
    <source>
        <tissue evidence="1">Brain</tissue>
    </source>
</reference>
<evidence type="ECO:0000313" key="1">
    <source>
        <dbReference type="EMBL" id="SBR76764.1"/>
    </source>
</evidence>
<sequence>CHTDHDSRTPYEFCLMSSQYFMQHIIVCADSQQILNGSFLLSLSLSRISCNRCKGKKHQTAKGEDTNTFNGFITRSQTDPSLPDIDIIGHPFCMFDRKQTR</sequence>
<dbReference type="EMBL" id="HAEH01005533">
    <property type="protein sequence ID" value="SBR76764.1"/>
    <property type="molecule type" value="Transcribed_RNA"/>
</dbReference>